<dbReference type="InterPro" id="IPR001789">
    <property type="entry name" value="Sig_transdc_resp-reg_receiver"/>
</dbReference>
<dbReference type="GO" id="GO:0043565">
    <property type="term" value="F:sequence-specific DNA binding"/>
    <property type="evidence" value="ECO:0007669"/>
    <property type="project" value="InterPro"/>
</dbReference>
<dbReference type="Gene3D" id="1.10.8.60">
    <property type="match status" value="1"/>
</dbReference>
<evidence type="ECO:0000313" key="8">
    <source>
        <dbReference type="EMBL" id="RFT15714.1"/>
    </source>
</evidence>
<accession>A0A3E2BLY9</accession>
<evidence type="ECO:0000256" key="2">
    <source>
        <dbReference type="ARBA" id="ARBA00022840"/>
    </source>
</evidence>
<dbReference type="PRINTS" id="PR01590">
    <property type="entry name" value="HTHFIS"/>
</dbReference>
<dbReference type="Pfam" id="PF00158">
    <property type="entry name" value="Sigma54_activat"/>
    <property type="match status" value="1"/>
</dbReference>
<organism evidence="8 9">
    <name type="scientific">Candidatus Saccharicenans subterraneus</name>
    <dbReference type="NCBI Taxonomy" id="2508984"/>
    <lineage>
        <taxon>Bacteria</taxon>
        <taxon>Candidatus Aminicenantota</taxon>
        <taxon>Candidatus Aminicenantia</taxon>
        <taxon>Candidatus Aminicenantales</taxon>
        <taxon>Candidatus Saccharicenantaceae</taxon>
        <taxon>Candidatus Saccharicenans</taxon>
    </lineage>
</organism>
<dbReference type="SMART" id="SM00382">
    <property type="entry name" value="AAA"/>
    <property type="match status" value="1"/>
</dbReference>
<dbReference type="InterPro" id="IPR058031">
    <property type="entry name" value="AAA_lid_NorR"/>
</dbReference>
<dbReference type="SUPFAM" id="SSF52172">
    <property type="entry name" value="CheY-like"/>
    <property type="match status" value="1"/>
</dbReference>
<dbReference type="PROSITE" id="PS50045">
    <property type="entry name" value="SIGMA54_INTERACT_4"/>
    <property type="match status" value="1"/>
</dbReference>
<dbReference type="CDD" id="cd00156">
    <property type="entry name" value="REC"/>
    <property type="match status" value="1"/>
</dbReference>
<proteinExistence type="predicted"/>
<dbReference type="Pfam" id="PF02954">
    <property type="entry name" value="HTH_8"/>
    <property type="match status" value="1"/>
</dbReference>
<gene>
    <name evidence="8" type="ORF">OP8BY_0089</name>
</gene>
<evidence type="ECO:0000259" key="6">
    <source>
        <dbReference type="PROSITE" id="PS50045"/>
    </source>
</evidence>
<dbReference type="FunFam" id="3.40.50.300:FF:000006">
    <property type="entry name" value="DNA-binding transcriptional regulator NtrC"/>
    <property type="match status" value="1"/>
</dbReference>
<keyword evidence="4" id="KW-0804">Transcription</keyword>
<evidence type="ECO:0000256" key="4">
    <source>
        <dbReference type="ARBA" id="ARBA00023163"/>
    </source>
</evidence>
<dbReference type="InterPro" id="IPR027417">
    <property type="entry name" value="P-loop_NTPase"/>
</dbReference>
<dbReference type="Pfam" id="PF25601">
    <property type="entry name" value="AAA_lid_14"/>
    <property type="match status" value="1"/>
</dbReference>
<dbReference type="PROSITE" id="PS00676">
    <property type="entry name" value="SIGMA54_INTERACT_2"/>
    <property type="match status" value="1"/>
</dbReference>
<keyword evidence="3" id="KW-0805">Transcription regulation</keyword>
<dbReference type="InterPro" id="IPR003593">
    <property type="entry name" value="AAA+_ATPase"/>
</dbReference>
<dbReference type="GO" id="GO:0005524">
    <property type="term" value="F:ATP binding"/>
    <property type="evidence" value="ECO:0007669"/>
    <property type="project" value="UniProtKB-KW"/>
</dbReference>
<dbReference type="SUPFAM" id="SSF52540">
    <property type="entry name" value="P-loop containing nucleoside triphosphate hydrolases"/>
    <property type="match status" value="1"/>
</dbReference>
<evidence type="ECO:0000256" key="1">
    <source>
        <dbReference type="ARBA" id="ARBA00022741"/>
    </source>
</evidence>
<name>A0A3E2BLY9_9BACT</name>
<keyword evidence="1" id="KW-0547">Nucleotide-binding</keyword>
<dbReference type="InterPro" id="IPR002078">
    <property type="entry name" value="Sigma_54_int"/>
</dbReference>
<keyword evidence="2" id="KW-0067">ATP-binding</keyword>
<dbReference type="InterPro" id="IPR025943">
    <property type="entry name" value="Sigma_54_int_dom_ATP-bd_2"/>
</dbReference>
<protein>
    <submittedName>
        <fullName evidence="8">Response regulator of zinc sigma-54-dependent two-component system</fullName>
    </submittedName>
</protein>
<dbReference type="GO" id="GO:0006355">
    <property type="term" value="P:regulation of DNA-templated transcription"/>
    <property type="evidence" value="ECO:0007669"/>
    <property type="project" value="InterPro"/>
</dbReference>
<dbReference type="CDD" id="cd00009">
    <property type="entry name" value="AAA"/>
    <property type="match status" value="1"/>
</dbReference>
<dbReference type="InterPro" id="IPR009057">
    <property type="entry name" value="Homeodomain-like_sf"/>
</dbReference>
<dbReference type="InterPro" id="IPR011006">
    <property type="entry name" value="CheY-like_superfamily"/>
</dbReference>
<dbReference type="AlphaFoldDB" id="A0A3E2BLY9"/>
<feature type="domain" description="Response regulatory" evidence="7">
    <location>
        <begin position="3"/>
        <end position="117"/>
    </location>
</feature>
<sequence>MLKILLISSDDGVAREIAGALPPGACQLTLAGVEEDLIGRINREKPRVILLVREGRLSDTFSRLRKIKSHDPLMEVIVLGQPESEARVAEVIKAGALDYLQLPLRPEALAESLKKLEEKIAVRRETYQLERELASKYIFEGMVGRHPAMLELFALVERLARHQITVLVTGETGTGKELVARAIHNLSPRKDRPLVVVDCTTLPESLFESEVFGYERGAFTGADRAKSGLLKEADGGTIFFDEISEIPPGSQAKLLRFLSERTFKPLGSNRPVRVDVRVICATNRNLREEVKKGNFREDLYHRINVAEVNLPPLRKRKDDIPLLCLHFIDRYNQRFGKSVRGLSNRVKKILFEYDWPGNIRELEKVIERGVMLTTDNFIDIQHLPERLISLVETELMEDKPYPYVNLSLDQIEKKHLLEVLRANGFNKQKAARVLGLTRPALYRKLKKFKLNV</sequence>
<reference evidence="8 9" key="1">
    <citation type="submission" date="2018-08" db="EMBL/GenBank/DDBJ databases">
        <title>Genome analysis of the thermophilic bacterium of the candidate phylum Aminicenantes from deep subsurface aquifer revealed its physiology and ecological role.</title>
        <authorList>
            <person name="Kadnikov V.V."/>
            <person name="Mardanov A.V."/>
            <person name="Beletsky A.V."/>
            <person name="Karnachuk O.V."/>
            <person name="Ravin N.V."/>
        </authorList>
    </citation>
    <scope>NUCLEOTIDE SEQUENCE [LARGE SCALE GENOMIC DNA]</scope>
    <source>
        <strain evidence="8">BY38</strain>
    </source>
</reference>
<feature type="domain" description="Sigma-54 factor interaction" evidence="6">
    <location>
        <begin position="142"/>
        <end position="371"/>
    </location>
</feature>
<dbReference type="GO" id="GO:0000160">
    <property type="term" value="P:phosphorelay signal transduction system"/>
    <property type="evidence" value="ECO:0007669"/>
    <property type="project" value="InterPro"/>
</dbReference>
<dbReference type="PROSITE" id="PS00675">
    <property type="entry name" value="SIGMA54_INTERACT_1"/>
    <property type="match status" value="1"/>
</dbReference>
<dbReference type="Gene3D" id="3.40.50.300">
    <property type="entry name" value="P-loop containing nucleotide triphosphate hydrolases"/>
    <property type="match status" value="1"/>
</dbReference>
<dbReference type="Gene3D" id="3.40.50.2300">
    <property type="match status" value="1"/>
</dbReference>
<evidence type="ECO:0000256" key="5">
    <source>
        <dbReference type="PROSITE-ProRule" id="PRU00169"/>
    </source>
</evidence>
<evidence type="ECO:0000313" key="9">
    <source>
        <dbReference type="Proteomes" id="UP000257323"/>
    </source>
</evidence>
<dbReference type="InterPro" id="IPR002197">
    <property type="entry name" value="HTH_Fis"/>
</dbReference>
<dbReference type="SUPFAM" id="SSF46689">
    <property type="entry name" value="Homeodomain-like"/>
    <property type="match status" value="1"/>
</dbReference>
<evidence type="ECO:0000259" key="7">
    <source>
        <dbReference type="PROSITE" id="PS50110"/>
    </source>
</evidence>
<evidence type="ECO:0000256" key="3">
    <source>
        <dbReference type="ARBA" id="ARBA00023015"/>
    </source>
</evidence>
<dbReference type="Gene3D" id="1.10.10.60">
    <property type="entry name" value="Homeodomain-like"/>
    <property type="match status" value="1"/>
</dbReference>
<dbReference type="EMBL" id="QUAH01000007">
    <property type="protein sequence ID" value="RFT15714.1"/>
    <property type="molecule type" value="Genomic_DNA"/>
</dbReference>
<comment type="caution">
    <text evidence="5">Lacks conserved residue(s) required for the propagation of feature annotation.</text>
</comment>
<dbReference type="InterPro" id="IPR025662">
    <property type="entry name" value="Sigma_54_int_dom_ATP-bd_1"/>
</dbReference>
<dbReference type="PROSITE" id="PS50110">
    <property type="entry name" value="RESPONSE_REGULATORY"/>
    <property type="match status" value="1"/>
</dbReference>
<dbReference type="Proteomes" id="UP000257323">
    <property type="component" value="Unassembled WGS sequence"/>
</dbReference>
<comment type="caution">
    <text evidence="8">The sequence shown here is derived from an EMBL/GenBank/DDBJ whole genome shotgun (WGS) entry which is preliminary data.</text>
</comment>
<dbReference type="PANTHER" id="PTHR32071">
    <property type="entry name" value="TRANSCRIPTIONAL REGULATORY PROTEIN"/>
    <property type="match status" value="1"/>
</dbReference>